<accession>A0A0K6I015</accession>
<dbReference type="Pfam" id="PF01370">
    <property type="entry name" value="Epimerase"/>
    <property type="match status" value="1"/>
</dbReference>
<dbReference type="InterPro" id="IPR001509">
    <property type="entry name" value="Epimerase_deHydtase"/>
</dbReference>
<evidence type="ECO:0000259" key="1">
    <source>
        <dbReference type="Pfam" id="PF01370"/>
    </source>
</evidence>
<dbReference type="Proteomes" id="UP000183649">
    <property type="component" value="Unassembled WGS sequence"/>
</dbReference>
<sequence length="321" mass="34758">MPTSKTVLILGANGRFGRVAWRAFAHAGWSVIAQSRGPLRDPGDARVRHVALDAKQPAAIVDAARGAAIVVNALNPIYTRWEQEALALNETAVTVARDLGATLMLPGNVYNYGREMPPVITDTTPERPSTRKGEIRCRMEARMRAGCARSIVVRAGDFFGGPGSGSWMDQVIAKDIRRGRITYPGPLDRDHAWAYLPDLARAFVLLAQGQERLPGHATVLFSGNTLTGAQLAAAITEAARAVGVIDSSAPTRVRALPWGAIGVARFVNPMLREIWRMRYLWQIPHRIDGAGMERIVGIVPSTPLAEAIRATLAIFPAPGEH</sequence>
<dbReference type="AlphaFoldDB" id="A0A0K6I015"/>
<proteinExistence type="predicted"/>
<organism evidence="2 3">
    <name type="scientific">Thiomonas bhubaneswarensis</name>
    <dbReference type="NCBI Taxonomy" id="339866"/>
    <lineage>
        <taxon>Bacteria</taxon>
        <taxon>Pseudomonadati</taxon>
        <taxon>Pseudomonadota</taxon>
        <taxon>Betaproteobacteria</taxon>
        <taxon>Burkholderiales</taxon>
        <taxon>Thiomonas</taxon>
    </lineage>
</organism>
<dbReference type="RefSeq" id="WP_055450281.1">
    <property type="nucleotide sequence ID" value="NZ_CYHF01000004.1"/>
</dbReference>
<keyword evidence="3" id="KW-1185">Reference proteome</keyword>
<protein>
    <submittedName>
        <fullName evidence="2">RmlD substrate binding domain</fullName>
    </submittedName>
</protein>
<reference evidence="3" key="1">
    <citation type="submission" date="2015-08" db="EMBL/GenBank/DDBJ databases">
        <authorList>
            <person name="Varghese N."/>
        </authorList>
    </citation>
    <scope>NUCLEOTIDE SEQUENCE [LARGE SCALE GENOMIC DNA]</scope>
    <source>
        <strain evidence="3">DSM 18181</strain>
    </source>
</reference>
<gene>
    <name evidence="2" type="ORF">Ga0061069_104130</name>
</gene>
<evidence type="ECO:0000313" key="3">
    <source>
        <dbReference type="Proteomes" id="UP000183649"/>
    </source>
</evidence>
<dbReference type="EMBL" id="CYHF01000004">
    <property type="protein sequence ID" value="CUA96426.1"/>
    <property type="molecule type" value="Genomic_DNA"/>
</dbReference>
<dbReference type="Gene3D" id="3.40.50.720">
    <property type="entry name" value="NAD(P)-binding Rossmann-like Domain"/>
    <property type="match status" value="1"/>
</dbReference>
<name>A0A0K6I015_9BURK</name>
<feature type="domain" description="NAD-dependent epimerase/dehydratase" evidence="1">
    <location>
        <begin position="7"/>
        <end position="212"/>
    </location>
</feature>
<dbReference type="OrthoDB" id="112777at2"/>
<dbReference type="SUPFAM" id="SSF51735">
    <property type="entry name" value="NAD(P)-binding Rossmann-fold domains"/>
    <property type="match status" value="1"/>
</dbReference>
<dbReference type="InterPro" id="IPR036291">
    <property type="entry name" value="NAD(P)-bd_dom_sf"/>
</dbReference>
<dbReference type="STRING" id="339866.GCA_001418255_01364"/>
<evidence type="ECO:0000313" key="2">
    <source>
        <dbReference type="EMBL" id="CUA96426.1"/>
    </source>
</evidence>